<feature type="transmembrane region" description="Helical" evidence="1">
    <location>
        <begin position="6"/>
        <end position="28"/>
    </location>
</feature>
<keyword evidence="1" id="KW-0472">Membrane</keyword>
<proteinExistence type="predicted"/>
<dbReference type="AlphaFoldDB" id="A0A4E0R8W2"/>
<evidence type="ECO:0000256" key="1">
    <source>
        <dbReference type="SAM" id="Phobius"/>
    </source>
</evidence>
<organism evidence="2 3">
    <name type="scientific">Fasciola hepatica</name>
    <name type="common">Liver fluke</name>
    <dbReference type="NCBI Taxonomy" id="6192"/>
    <lineage>
        <taxon>Eukaryota</taxon>
        <taxon>Metazoa</taxon>
        <taxon>Spiralia</taxon>
        <taxon>Lophotrochozoa</taxon>
        <taxon>Platyhelminthes</taxon>
        <taxon>Trematoda</taxon>
        <taxon>Digenea</taxon>
        <taxon>Plagiorchiida</taxon>
        <taxon>Echinostomata</taxon>
        <taxon>Echinostomatoidea</taxon>
        <taxon>Fasciolidae</taxon>
        <taxon>Fasciola</taxon>
    </lineage>
</organism>
<keyword evidence="3" id="KW-1185">Reference proteome</keyword>
<evidence type="ECO:0000313" key="3">
    <source>
        <dbReference type="Proteomes" id="UP000230066"/>
    </source>
</evidence>
<comment type="caution">
    <text evidence="2">The sequence shown here is derived from an EMBL/GenBank/DDBJ whole genome shotgun (WGS) entry which is preliminary data.</text>
</comment>
<protein>
    <submittedName>
        <fullName evidence="2">Uncharacterized protein</fullName>
    </submittedName>
</protein>
<dbReference type="EMBL" id="JXXN02002859">
    <property type="protein sequence ID" value="THD22291.1"/>
    <property type="molecule type" value="Genomic_DNA"/>
</dbReference>
<sequence>MWLVQYVLKLIPMMLTNLFVLVCAFYCFDDVNCLAESVRQMPGRNIEAGSTNFIFREALSEQKTIYTSASEDIEVLETLNNTCRSLTTKLRYALNRLDELVDKLKPMLHSSRHKRISVLYKYQNGVVYNHHTSSQLQVHFINAINKAKLATNDLLNKVHELKVIVYVDSH</sequence>
<dbReference type="Proteomes" id="UP000230066">
    <property type="component" value="Unassembled WGS sequence"/>
</dbReference>
<accession>A0A4E0R8W2</accession>
<name>A0A4E0R8W2_FASHE</name>
<evidence type="ECO:0000313" key="2">
    <source>
        <dbReference type="EMBL" id="THD22291.1"/>
    </source>
</evidence>
<keyword evidence="1" id="KW-0812">Transmembrane</keyword>
<gene>
    <name evidence="2" type="ORF">D915_007093</name>
</gene>
<reference evidence="2" key="1">
    <citation type="submission" date="2019-03" db="EMBL/GenBank/DDBJ databases">
        <title>Improved annotation for the trematode Fasciola hepatica.</title>
        <authorList>
            <person name="Choi Y.-J."/>
            <person name="Martin J."/>
            <person name="Mitreva M."/>
        </authorList>
    </citation>
    <scope>NUCLEOTIDE SEQUENCE [LARGE SCALE GENOMIC DNA]</scope>
</reference>
<keyword evidence="1" id="KW-1133">Transmembrane helix</keyword>